<dbReference type="EMBL" id="LAZR01044836">
    <property type="protein sequence ID" value="KKL03671.1"/>
    <property type="molecule type" value="Genomic_DNA"/>
</dbReference>
<gene>
    <name evidence="2" type="ORF">LCGC14_2623780</name>
</gene>
<dbReference type="AlphaFoldDB" id="A0A0F9CDB0"/>
<accession>A0A0F9CDB0</accession>
<comment type="caution">
    <text evidence="2">The sequence shown here is derived from an EMBL/GenBank/DDBJ whole genome shotgun (WGS) entry which is preliminary data.</text>
</comment>
<protein>
    <submittedName>
        <fullName evidence="2">Uncharacterized protein</fullName>
    </submittedName>
</protein>
<name>A0A0F9CDB0_9ZZZZ</name>
<sequence>MRTYDKYKNTKFIQQSEIVNSPHGCILVTINNITEENVAPESQPERIKYVLHFKENYKPWSPGVETLSVIKRIAGTGNVDDWSGTKLVLFVDPNVSYQGKVTGGIRCRAPKNQPEKQQDKPAYQENPGYVGDGQEGVCPHCQLPLENCSCDVPF</sequence>
<organism evidence="2">
    <name type="scientific">marine sediment metagenome</name>
    <dbReference type="NCBI Taxonomy" id="412755"/>
    <lineage>
        <taxon>unclassified sequences</taxon>
        <taxon>metagenomes</taxon>
        <taxon>ecological metagenomes</taxon>
    </lineage>
</organism>
<reference evidence="2" key="1">
    <citation type="journal article" date="2015" name="Nature">
        <title>Complex archaea that bridge the gap between prokaryotes and eukaryotes.</title>
        <authorList>
            <person name="Spang A."/>
            <person name="Saw J.H."/>
            <person name="Jorgensen S.L."/>
            <person name="Zaremba-Niedzwiedzka K."/>
            <person name="Martijn J."/>
            <person name="Lind A.E."/>
            <person name="van Eijk R."/>
            <person name="Schleper C."/>
            <person name="Guy L."/>
            <person name="Ettema T.J."/>
        </authorList>
    </citation>
    <scope>NUCLEOTIDE SEQUENCE</scope>
</reference>
<evidence type="ECO:0000256" key="1">
    <source>
        <dbReference type="SAM" id="MobiDB-lite"/>
    </source>
</evidence>
<proteinExistence type="predicted"/>
<feature type="region of interest" description="Disordered" evidence="1">
    <location>
        <begin position="106"/>
        <end position="126"/>
    </location>
</feature>
<evidence type="ECO:0000313" key="2">
    <source>
        <dbReference type="EMBL" id="KKL03671.1"/>
    </source>
</evidence>